<dbReference type="Pfam" id="PF09957">
    <property type="entry name" value="VapB_antitoxin"/>
    <property type="match status" value="1"/>
</dbReference>
<sequence length="56" mass="6271">MRITIVINDRLLTEALEITGLKTKKAVVEYALRQLIEADTQRAAIEDMRGLGWGEG</sequence>
<organism evidence="1 2">
    <name type="scientific">Acidisoma cellulosilyticum</name>
    <dbReference type="NCBI Taxonomy" id="2802395"/>
    <lineage>
        <taxon>Bacteria</taxon>
        <taxon>Pseudomonadati</taxon>
        <taxon>Pseudomonadota</taxon>
        <taxon>Alphaproteobacteria</taxon>
        <taxon>Acetobacterales</taxon>
        <taxon>Acidocellaceae</taxon>
        <taxon>Acidisoma</taxon>
    </lineage>
</organism>
<reference evidence="1 2" key="1">
    <citation type="journal article" date="2021" name="Microorganisms">
        <title>Acidisoma silvae sp. nov. and Acidisomacellulosilytica sp. nov., Two Acidophilic Bacteria Isolated from Decaying Wood, Hydrolyzing Cellulose and Producing Poly-3-hydroxybutyrate.</title>
        <authorList>
            <person name="Mieszkin S."/>
            <person name="Pouder E."/>
            <person name="Uroz S."/>
            <person name="Simon-Colin C."/>
            <person name="Alain K."/>
        </authorList>
    </citation>
    <scope>NUCLEOTIDE SEQUENCE [LARGE SCALE GENOMIC DNA]</scope>
    <source>
        <strain evidence="1 2">HW T5.17</strain>
    </source>
</reference>
<comment type="caution">
    <text evidence="1">The sequence shown here is derived from an EMBL/GenBank/DDBJ whole genome shotgun (WGS) entry which is preliminary data.</text>
</comment>
<dbReference type="RefSeq" id="WP_227309142.1">
    <property type="nucleotide sequence ID" value="NZ_JAESVA010000007.1"/>
</dbReference>
<dbReference type="AlphaFoldDB" id="A0A963Z4I7"/>
<evidence type="ECO:0000313" key="2">
    <source>
        <dbReference type="Proteomes" id="UP000721844"/>
    </source>
</evidence>
<protein>
    <submittedName>
        <fullName evidence="1">Type II toxin-antitoxin system VapB family antitoxin</fullName>
    </submittedName>
</protein>
<proteinExistence type="predicted"/>
<accession>A0A963Z4I7</accession>
<keyword evidence="2" id="KW-1185">Reference proteome</keyword>
<dbReference type="InterPro" id="IPR019239">
    <property type="entry name" value="VapB_antitoxin"/>
</dbReference>
<gene>
    <name evidence="1" type="ORF">ACELLULO517_19735</name>
</gene>
<name>A0A963Z4I7_9PROT</name>
<dbReference type="EMBL" id="JAESVA010000007">
    <property type="protein sequence ID" value="MCB8882489.1"/>
    <property type="molecule type" value="Genomic_DNA"/>
</dbReference>
<dbReference type="Proteomes" id="UP000721844">
    <property type="component" value="Unassembled WGS sequence"/>
</dbReference>
<evidence type="ECO:0000313" key="1">
    <source>
        <dbReference type="EMBL" id="MCB8882489.1"/>
    </source>
</evidence>